<sequence length="139" mass="16159">MLDQEKVALITDLEKSMRSFIRDFRRQLNEVLGENFTSSEFSFLRAISEDKEQRVTSLAALLNVSNSHATSITDRLVEKELITRERSTVDRRAVVLALSEKGEALFKALDQKRAAYMNERFEKLTKEEIRLMIDIFSRL</sequence>
<comment type="caution">
    <text evidence="5">The sequence shown here is derived from an EMBL/GenBank/DDBJ whole genome shotgun (WGS) entry which is preliminary data.</text>
</comment>
<evidence type="ECO:0000313" key="6">
    <source>
        <dbReference type="Proteomes" id="UP001596990"/>
    </source>
</evidence>
<dbReference type="Pfam" id="PF01047">
    <property type="entry name" value="MarR"/>
    <property type="match status" value="1"/>
</dbReference>
<organism evidence="5 6">
    <name type="scientific">Thalassobacillus hwangdonensis</name>
    <dbReference type="NCBI Taxonomy" id="546108"/>
    <lineage>
        <taxon>Bacteria</taxon>
        <taxon>Bacillati</taxon>
        <taxon>Bacillota</taxon>
        <taxon>Bacilli</taxon>
        <taxon>Bacillales</taxon>
        <taxon>Bacillaceae</taxon>
        <taxon>Thalassobacillus</taxon>
    </lineage>
</organism>
<dbReference type="InterPro" id="IPR036390">
    <property type="entry name" value="WH_DNA-bd_sf"/>
</dbReference>
<dbReference type="InterPro" id="IPR000835">
    <property type="entry name" value="HTH_MarR-typ"/>
</dbReference>
<keyword evidence="1" id="KW-0805">Transcription regulation</keyword>
<feature type="domain" description="HTH marR-type" evidence="4">
    <location>
        <begin position="6"/>
        <end position="139"/>
    </location>
</feature>
<dbReference type="SMART" id="SM00347">
    <property type="entry name" value="HTH_MARR"/>
    <property type="match status" value="1"/>
</dbReference>
<dbReference type="RefSeq" id="WP_386063187.1">
    <property type="nucleotide sequence ID" value="NZ_JBHTKL010000006.1"/>
</dbReference>
<dbReference type="PRINTS" id="PR00598">
    <property type="entry name" value="HTHMARR"/>
</dbReference>
<keyword evidence="6" id="KW-1185">Reference proteome</keyword>
<dbReference type="PROSITE" id="PS50995">
    <property type="entry name" value="HTH_MARR_2"/>
    <property type="match status" value="1"/>
</dbReference>
<dbReference type="Proteomes" id="UP001596990">
    <property type="component" value="Unassembled WGS sequence"/>
</dbReference>
<dbReference type="PANTHER" id="PTHR42756:SF1">
    <property type="entry name" value="TRANSCRIPTIONAL REPRESSOR OF EMRAB OPERON"/>
    <property type="match status" value="1"/>
</dbReference>
<gene>
    <name evidence="5" type="ORF">ACFQ2J_16675</name>
</gene>
<evidence type="ECO:0000259" key="4">
    <source>
        <dbReference type="PROSITE" id="PS50995"/>
    </source>
</evidence>
<dbReference type="EMBL" id="JBHTKL010000006">
    <property type="protein sequence ID" value="MFD1020824.1"/>
    <property type="molecule type" value="Genomic_DNA"/>
</dbReference>
<dbReference type="PANTHER" id="PTHR42756">
    <property type="entry name" value="TRANSCRIPTIONAL REGULATOR, MARR"/>
    <property type="match status" value="1"/>
</dbReference>
<evidence type="ECO:0000256" key="1">
    <source>
        <dbReference type="ARBA" id="ARBA00023015"/>
    </source>
</evidence>
<proteinExistence type="predicted"/>
<dbReference type="SUPFAM" id="SSF46785">
    <property type="entry name" value="Winged helix' DNA-binding domain"/>
    <property type="match status" value="1"/>
</dbReference>
<evidence type="ECO:0000256" key="3">
    <source>
        <dbReference type="ARBA" id="ARBA00023163"/>
    </source>
</evidence>
<keyword evidence="2" id="KW-0238">DNA-binding</keyword>
<evidence type="ECO:0000313" key="5">
    <source>
        <dbReference type="EMBL" id="MFD1020824.1"/>
    </source>
</evidence>
<reference evidence="6" key="1">
    <citation type="journal article" date="2019" name="Int. J. Syst. Evol. Microbiol.">
        <title>The Global Catalogue of Microorganisms (GCM) 10K type strain sequencing project: providing services to taxonomists for standard genome sequencing and annotation.</title>
        <authorList>
            <consortium name="The Broad Institute Genomics Platform"/>
            <consortium name="The Broad Institute Genome Sequencing Center for Infectious Disease"/>
            <person name="Wu L."/>
            <person name="Ma J."/>
        </authorList>
    </citation>
    <scope>NUCLEOTIDE SEQUENCE [LARGE SCALE GENOMIC DNA]</scope>
    <source>
        <strain evidence="6">CCUG 56607</strain>
    </source>
</reference>
<name>A0ABW3L5Q6_9BACI</name>
<dbReference type="Gene3D" id="1.10.10.10">
    <property type="entry name" value="Winged helix-like DNA-binding domain superfamily/Winged helix DNA-binding domain"/>
    <property type="match status" value="1"/>
</dbReference>
<dbReference type="InterPro" id="IPR036388">
    <property type="entry name" value="WH-like_DNA-bd_sf"/>
</dbReference>
<keyword evidence="3" id="KW-0804">Transcription</keyword>
<protein>
    <submittedName>
        <fullName evidence="5">MarR family winged helix-turn-helix transcriptional regulator</fullName>
    </submittedName>
</protein>
<evidence type="ECO:0000256" key="2">
    <source>
        <dbReference type="ARBA" id="ARBA00023125"/>
    </source>
</evidence>
<accession>A0ABW3L5Q6</accession>